<dbReference type="EMBL" id="JRYO01000135">
    <property type="protein sequence ID" value="KHE92338.1"/>
    <property type="molecule type" value="Genomic_DNA"/>
</dbReference>
<proteinExistence type="predicted"/>
<name>A0A0B0EMI1_9BACT</name>
<reference evidence="1 2" key="1">
    <citation type="submission" date="2014-10" db="EMBL/GenBank/DDBJ databases">
        <title>Draft genome of anammox bacterium scalindua brodae, obtained using differential coverage binning of sequence data from two enrichment reactors.</title>
        <authorList>
            <person name="Speth D.R."/>
            <person name="Russ L."/>
            <person name="Kartal B."/>
            <person name="Op den Camp H.J."/>
            <person name="Dutilh B.E."/>
            <person name="Jetten M.S."/>
        </authorList>
    </citation>
    <scope>NUCLEOTIDE SEQUENCE [LARGE SCALE GENOMIC DNA]</scope>
    <source>
        <strain evidence="1">RU1</strain>
    </source>
</reference>
<accession>A0A0B0EMI1</accession>
<sequence>MNKNDACHCGSGLRYDECHGKIPDKYISKTVEPNLFSRLPENIQKKIIEDEKKTAKQGAVRPIISLDAKGYKFVAVGNQLHYSKNWKTFHDFLHDYIKKILDPKWGNAELKKPFEQRHPVIQWYNSVCTFLKKNIKKEGEIHSAVCTGIVGAYLSLAYDLYLLRNHGLLQNRLIARLKDAKQFQGARYEIYVTASFIKADFEIEFEDETDRSTTHCEFVATHRNTGKKYSVEAKSRHRLGFLGHPGVQPQDFNTIKLRIGNLINNALKKRSCIYTNHFNRRQYAT</sequence>
<dbReference type="AlphaFoldDB" id="A0A0B0EMI1"/>
<dbReference type="Pfam" id="PF02810">
    <property type="entry name" value="SEC-C"/>
    <property type="match status" value="1"/>
</dbReference>
<protein>
    <submittedName>
        <fullName evidence="1">SEC-C motif protein</fullName>
    </submittedName>
</protein>
<gene>
    <name evidence="1" type="ORF">SCABRO_01895</name>
</gene>
<dbReference type="SUPFAM" id="SSF103642">
    <property type="entry name" value="Sec-C motif"/>
    <property type="match status" value="1"/>
</dbReference>
<comment type="caution">
    <text evidence="1">The sequence shown here is derived from an EMBL/GenBank/DDBJ whole genome shotgun (WGS) entry which is preliminary data.</text>
</comment>
<dbReference type="InterPro" id="IPR004027">
    <property type="entry name" value="SEC_C_motif"/>
</dbReference>
<evidence type="ECO:0000313" key="1">
    <source>
        <dbReference type="EMBL" id="KHE92338.1"/>
    </source>
</evidence>
<evidence type="ECO:0000313" key="2">
    <source>
        <dbReference type="Proteomes" id="UP000030652"/>
    </source>
</evidence>
<organism evidence="1 2">
    <name type="scientific">Candidatus Scalindua brodae</name>
    <dbReference type="NCBI Taxonomy" id="237368"/>
    <lineage>
        <taxon>Bacteria</taxon>
        <taxon>Pseudomonadati</taxon>
        <taxon>Planctomycetota</taxon>
        <taxon>Candidatus Brocadiia</taxon>
        <taxon>Candidatus Brocadiales</taxon>
        <taxon>Candidatus Scalinduaceae</taxon>
        <taxon>Candidatus Scalindua</taxon>
    </lineage>
</organism>
<dbReference type="Proteomes" id="UP000030652">
    <property type="component" value="Unassembled WGS sequence"/>
</dbReference>
<dbReference type="eggNOG" id="COG3012">
    <property type="taxonomic scope" value="Bacteria"/>
</dbReference>